<proteinExistence type="predicted"/>
<keyword evidence="3" id="KW-1185">Reference proteome</keyword>
<gene>
    <name evidence="2" type="ORF">ACFP3V_30890</name>
</gene>
<dbReference type="SUPFAM" id="SSF53756">
    <property type="entry name" value="UDP-Glycosyltransferase/glycogen phosphorylase"/>
    <property type="match status" value="1"/>
</dbReference>
<dbReference type="Gene3D" id="3.40.50.2000">
    <property type="entry name" value="Glycogen Phosphorylase B"/>
    <property type="match status" value="1"/>
</dbReference>
<organism evidence="2 3">
    <name type="scientific">Streptacidiphilus monticola</name>
    <dbReference type="NCBI Taxonomy" id="2161674"/>
    <lineage>
        <taxon>Bacteria</taxon>
        <taxon>Bacillati</taxon>
        <taxon>Actinomycetota</taxon>
        <taxon>Actinomycetes</taxon>
        <taxon>Kitasatosporales</taxon>
        <taxon>Streptomycetaceae</taxon>
        <taxon>Streptacidiphilus</taxon>
    </lineage>
</organism>
<dbReference type="RefSeq" id="WP_380590849.1">
    <property type="nucleotide sequence ID" value="NZ_JBHSQJ010000178.1"/>
</dbReference>
<sequence>MVRGDTRGAEPGHVCFAAQDWWYHSRAHSDVQLMLHVARHRPVLFVNSIGMRMPLPGRSSKVLRRLLRKARSMARSLAFPVPELPRFAVLSPVVLPFYGWPTARAVNARLVAFQVRRAARKMGMRPDVVTVTVPTAVDAVRRLPHRTLVYNRSDRHSAFPEADQAAIAGLEQRLLREAAVVLYVSRELLAAEEDVTDGRAVFLDHGVDLDRFTPDGPEAAELSGVPHPRAGFFGALDDFVVDLALLERLAKERPDTHLVLVGGGDADLSGLAALPNVHLFGFQPHEAVPAFGRGFDVGLMPWHDNDWVRHCNPVKLKEYLALGLPVVSTDFPELRRYAEAGVAAASTDAESFLAAVDRALSVPPAQGAEERRAFVAADTWEARAQEFLRAVEGTPA</sequence>
<dbReference type="Gene3D" id="3.40.50.11010">
    <property type="match status" value="1"/>
</dbReference>
<dbReference type="Pfam" id="PF13692">
    <property type="entry name" value="Glyco_trans_1_4"/>
    <property type="match status" value="1"/>
</dbReference>
<dbReference type="PANTHER" id="PTHR12526:SF600">
    <property type="entry name" value="GLYCOSYL TRANSFERASE GROUP 1"/>
    <property type="match status" value="1"/>
</dbReference>
<dbReference type="Proteomes" id="UP001596174">
    <property type="component" value="Unassembled WGS sequence"/>
</dbReference>
<keyword evidence="2" id="KW-0328">Glycosyltransferase</keyword>
<keyword evidence="2" id="KW-0808">Transferase</keyword>
<dbReference type="EMBL" id="JBHSQJ010000178">
    <property type="protein sequence ID" value="MFC5911600.1"/>
    <property type="molecule type" value="Genomic_DNA"/>
</dbReference>
<reference evidence="3" key="1">
    <citation type="journal article" date="2019" name="Int. J. Syst. Evol. Microbiol.">
        <title>The Global Catalogue of Microorganisms (GCM) 10K type strain sequencing project: providing services to taxonomists for standard genome sequencing and annotation.</title>
        <authorList>
            <consortium name="The Broad Institute Genomics Platform"/>
            <consortium name="The Broad Institute Genome Sequencing Center for Infectious Disease"/>
            <person name="Wu L."/>
            <person name="Ma J."/>
        </authorList>
    </citation>
    <scope>NUCLEOTIDE SEQUENCE [LARGE SCALE GENOMIC DNA]</scope>
    <source>
        <strain evidence="3">JCM 4816</strain>
    </source>
</reference>
<dbReference type="GO" id="GO:0016757">
    <property type="term" value="F:glycosyltransferase activity"/>
    <property type="evidence" value="ECO:0007669"/>
    <property type="project" value="UniProtKB-KW"/>
</dbReference>
<dbReference type="PANTHER" id="PTHR12526">
    <property type="entry name" value="GLYCOSYLTRANSFERASE"/>
    <property type="match status" value="1"/>
</dbReference>
<protein>
    <recommendedName>
        <fullName evidence="1">D-inositol 3-phosphate glycosyltransferase</fullName>
    </recommendedName>
</protein>
<name>A0ABW1G9X9_9ACTN</name>
<evidence type="ECO:0000313" key="2">
    <source>
        <dbReference type="EMBL" id="MFC5911600.1"/>
    </source>
</evidence>
<evidence type="ECO:0000313" key="3">
    <source>
        <dbReference type="Proteomes" id="UP001596174"/>
    </source>
</evidence>
<accession>A0ABW1G9X9</accession>
<comment type="caution">
    <text evidence="2">The sequence shown here is derived from an EMBL/GenBank/DDBJ whole genome shotgun (WGS) entry which is preliminary data.</text>
</comment>
<evidence type="ECO:0000256" key="1">
    <source>
        <dbReference type="ARBA" id="ARBA00021292"/>
    </source>
</evidence>